<sequence length="118" mass="13664">MTIQIGLDVLTTITRMTNHINSKFIELILTDFTMEFCILRKKDTVHHATSYSQERIMSSTAVPLFSKTVPKRLADKSATEFDIYLRCGLAPQKLLAITNFFRTNLISRKLKEKYFIET</sequence>
<keyword evidence="1" id="KW-1185">Reference proteome</keyword>
<protein>
    <submittedName>
        <fullName evidence="2">Uncharacterized protein</fullName>
    </submittedName>
</protein>
<name>A0A915IZC7_ROMCU</name>
<evidence type="ECO:0000313" key="1">
    <source>
        <dbReference type="Proteomes" id="UP000887565"/>
    </source>
</evidence>
<evidence type="ECO:0000313" key="2">
    <source>
        <dbReference type="WBParaSite" id="nRc.2.0.1.t19189-RA"/>
    </source>
</evidence>
<reference evidence="2" key="1">
    <citation type="submission" date="2022-11" db="UniProtKB">
        <authorList>
            <consortium name="WormBaseParasite"/>
        </authorList>
    </citation>
    <scope>IDENTIFICATION</scope>
</reference>
<accession>A0A915IZC7</accession>
<dbReference type="Proteomes" id="UP000887565">
    <property type="component" value="Unplaced"/>
</dbReference>
<dbReference type="AlphaFoldDB" id="A0A915IZC7"/>
<proteinExistence type="predicted"/>
<dbReference type="WBParaSite" id="nRc.2.0.1.t19189-RA">
    <property type="protein sequence ID" value="nRc.2.0.1.t19189-RA"/>
    <property type="gene ID" value="nRc.2.0.1.g19189"/>
</dbReference>
<organism evidence="1 2">
    <name type="scientific">Romanomermis culicivorax</name>
    <name type="common">Nematode worm</name>
    <dbReference type="NCBI Taxonomy" id="13658"/>
    <lineage>
        <taxon>Eukaryota</taxon>
        <taxon>Metazoa</taxon>
        <taxon>Ecdysozoa</taxon>
        <taxon>Nematoda</taxon>
        <taxon>Enoplea</taxon>
        <taxon>Dorylaimia</taxon>
        <taxon>Mermithida</taxon>
        <taxon>Mermithoidea</taxon>
        <taxon>Mermithidae</taxon>
        <taxon>Romanomermis</taxon>
    </lineage>
</organism>